<reference evidence="2 3" key="1">
    <citation type="submission" date="2014-10" db="EMBL/GenBank/DDBJ databases">
        <title>Genome sequence of Novosphingobium malaysiense MUSC 273(T).</title>
        <authorList>
            <person name="Lee L.-H."/>
        </authorList>
    </citation>
    <scope>NUCLEOTIDE SEQUENCE [LARGE SCALE GENOMIC DNA]</scope>
    <source>
        <strain evidence="2 3">MUSC 273</strain>
    </source>
</reference>
<dbReference type="EMBL" id="JTDI01000003">
    <property type="protein sequence ID" value="KHK91456.1"/>
    <property type="molecule type" value="Genomic_DNA"/>
</dbReference>
<evidence type="ECO:0000313" key="3">
    <source>
        <dbReference type="Proteomes" id="UP000031057"/>
    </source>
</evidence>
<feature type="compositionally biased region" description="Low complexity" evidence="1">
    <location>
        <begin position="125"/>
        <end position="141"/>
    </location>
</feature>
<evidence type="ECO:0000256" key="1">
    <source>
        <dbReference type="SAM" id="MobiDB-lite"/>
    </source>
</evidence>
<organism evidence="2 3">
    <name type="scientific">Novosphingobium malaysiense</name>
    <dbReference type="NCBI Taxonomy" id="1348853"/>
    <lineage>
        <taxon>Bacteria</taxon>
        <taxon>Pseudomonadati</taxon>
        <taxon>Pseudomonadota</taxon>
        <taxon>Alphaproteobacteria</taxon>
        <taxon>Sphingomonadales</taxon>
        <taxon>Sphingomonadaceae</taxon>
        <taxon>Novosphingobium</taxon>
    </lineage>
</organism>
<accession>A0A0B1ZLM2</accession>
<feature type="compositionally biased region" description="Low complexity" evidence="1">
    <location>
        <begin position="187"/>
        <end position="210"/>
    </location>
</feature>
<proteinExistence type="predicted"/>
<evidence type="ECO:0000313" key="2">
    <source>
        <dbReference type="EMBL" id="KHK91456.1"/>
    </source>
</evidence>
<dbReference type="AlphaFoldDB" id="A0A0B1ZLM2"/>
<feature type="compositionally biased region" description="Basic and acidic residues" evidence="1">
    <location>
        <begin position="142"/>
        <end position="154"/>
    </location>
</feature>
<dbReference type="RefSeq" id="WP_039283633.1">
    <property type="nucleotide sequence ID" value="NZ_JTDI01000003.1"/>
</dbReference>
<sequence length="247" mass="26180">MKRTTDLPRPNFLGEEEDDTVDDSAESKGFASLLNVGAHKSKRTPVVMLDSGEAEAAARQVQLDASHGFHESDQPEMGPEATGLPAQSQAEDAISVGETQQIEEPVDTQESEPVEAASEREEVSEPAPVIGKADVAAAGHDGAADREADDEKSASELPKTLAREAVSEDLGADEYHSYEPDAEPDEATPAAVPVPTSAETASPAPPAEASVRSHRLRAQLGVSLQAEEQPETGLAAILRRLFGWLQR</sequence>
<feature type="region of interest" description="Disordered" evidence="1">
    <location>
        <begin position="58"/>
        <end position="214"/>
    </location>
</feature>
<dbReference type="Proteomes" id="UP000031057">
    <property type="component" value="Unassembled WGS sequence"/>
</dbReference>
<comment type="caution">
    <text evidence="2">The sequence shown here is derived from an EMBL/GenBank/DDBJ whole genome shotgun (WGS) entry which is preliminary data.</text>
</comment>
<protein>
    <submittedName>
        <fullName evidence="2">Uncharacterized protein</fullName>
    </submittedName>
</protein>
<feature type="region of interest" description="Disordered" evidence="1">
    <location>
        <begin position="1"/>
        <end position="25"/>
    </location>
</feature>
<keyword evidence="3" id="KW-1185">Reference proteome</keyword>
<feature type="compositionally biased region" description="Acidic residues" evidence="1">
    <location>
        <begin position="14"/>
        <end position="24"/>
    </location>
</feature>
<feature type="compositionally biased region" description="Acidic residues" evidence="1">
    <location>
        <begin position="104"/>
        <end position="113"/>
    </location>
</feature>
<name>A0A0B1ZLM2_9SPHN</name>
<gene>
    <name evidence="2" type="ORF">LK12_11490</name>
</gene>